<keyword evidence="4" id="KW-1185">Reference proteome</keyword>
<sequence>MDEFFQKVKDAIKSISDKKINKKEDNNKNKNKKNNFTNMFILILVGVFLLMSVGVFSKHKAAPTMAELSTNKNKESKDPDENLKLDNNEENKGSKDVQKYGEELNEKLKRILGLIDGVGRIESMIYFESGEQYVPAININNAISATEETDTNGGKRKINQNNDGKTIVTFNEKDSTKPLITETKAPKITGVCVVAEGATDKVTQLRIVQAVVNLFNLPENKVQVYPMKK</sequence>
<dbReference type="Proteomes" id="UP001224418">
    <property type="component" value="Unassembled WGS sequence"/>
</dbReference>
<evidence type="ECO:0000256" key="2">
    <source>
        <dbReference type="SAM" id="Phobius"/>
    </source>
</evidence>
<feature type="transmembrane region" description="Helical" evidence="2">
    <location>
        <begin position="36"/>
        <end position="56"/>
    </location>
</feature>
<dbReference type="EMBL" id="JAUSWN010000011">
    <property type="protein sequence ID" value="MDQ0479805.1"/>
    <property type="molecule type" value="Genomic_DNA"/>
</dbReference>
<dbReference type="InterPro" id="IPR014195">
    <property type="entry name" value="Spore_III_AG"/>
</dbReference>
<accession>A0ABU0JRV9</accession>
<proteinExistence type="predicted"/>
<gene>
    <name evidence="3" type="ORF">QOZ93_001547</name>
</gene>
<organism evidence="3 4">
    <name type="scientific">Hathewaya limosa</name>
    <name type="common">Clostridium limosum</name>
    <dbReference type="NCBI Taxonomy" id="1536"/>
    <lineage>
        <taxon>Bacteria</taxon>
        <taxon>Bacillati</taxon>
        <taxon>Bacillota</taxon>
        <taxon>Clostridia</taxon>
        <taxon>Eubacteriales</taxon>
        <taxon>Clostridiaceae</taxon>
        <taxon>Hathewaya</taxon>
    </lineage>
</organism>
<evidence type="ECO:0000313" key="3">
    <source>
        <dbReference type="EMBL" id="MDQ0479805.1"/>
    </source>
</evidence>
<dbReference type="RefSeq" id="WP_307355746.1">
    <property type="nucleotide sequence ID" value="NZ_BAAACJ010000001.1"/>
</dbReference>
<reference evidence="3 4" key="1">
    <citation type="submission" date="2023-07" db="EMBL/GenBank/DDBJ databases">
        <title>Genomic Encyclopedia of Type Strains, Phase IV (KMG-IV): sequencing the most valuable type-strain genomes for metagenomic binning, comparative biology and taxonomic classification.</title>
        <authorList>
            <person name="Goeker M."/>
        </authorList>
    </citation>
    <scope>NUCLEOTIDE SEQUENCE [LARGE SCALE GENOMIC DNA]</scope>
    <source>
        <strain evidence="3 4">DSM 1400</strain>
    </source>
</reference>
<evidence type="ECO:0000256" key="1">
    <source>
        <dbReference type="SAM" id="MobiDB-lite"/>
    </source>
</evidence>
<protein>
    <submittedName>
        <fullName evidence="3">Stage III sporulation protein AG</fullName>
    </submittedName>
</protein>
<keyword evidence="2" id="KW-0472">Membrane</keyword>
<keyword evidence="2" id="KW-1133">Transmembrane helix</keyword>
<dbReference type="NCBIfam" id="TIGR02830">
    <property type="entry name" value="spore_III_AG"/>
    <property type="match status" value="1"/>
</dbReference>
<name>A0ABU0JRV9_HATLI</name>
<feature type="region of interest" description="Disordered" evidence="1">
    <location>
        <begin position="65"/>
        <end position="96"/>
    </location>
</feature>
<evidence type="ECO:0000313" key="4">
    <source>
        <dbReference type="Proteomes" id="UP001224418"/>
    </source>
</evidence>
<keyword evidence="2" id="KW-0812">Transmembrane</keyword>
<feature type="compositionally biased region" description="Basic and acidic residues" evidence="1">
    <location>
        <begin position="72"/>
        <end position="96"/>
    </location>
</feature>
<comment type="caution">
    <text evidence="3">The sequence shown here is derived from an EMBL/GenBank/DDBJ whole genome shotgun (WGS) entry which is preliminary data.</text>
</comment>